<dbReference type="GO" id="GO:0005634">
    <property type="term" value="C:nucleus"/>
    <property type="evidence" value="ECO:0007669"/>
    <property type="project" value="UniProtKB-SubCell"/>
</dbReference>
<gene>
    <name evidence="4" type="ORF">XELAEV_180378474mg</name>
</gene>
<dbReference type="GO" id="GO:0005524">
    <property type="term" value="F:ATP binding"/>
    <property type="evidence" value="ECO:0007669"/>
    <property type="project" value="UniProtKB-KW"/>
</dbReference>
<feature type="domain" description="TIP49 P-loop" evidence="3">
    <location>
        <begin position="2"/>
        <end position="47"/>
    </location>
</feature>
<dbReference type="EMBL" id="CM004479">
    <property type="protein sequence ID" value="OCT70926.1"/>
    <property type="molecule type" value="Genomic_DNA"/>
</dbReference>
<evidence type="ECO:0000313" key="5">
    <source>
        <dbReference type="Proteomes" id="UP000694892"/>
    </source>
</evidence>
<dbReference type="InterPro" id="IPR010339">
    <property type="entry name" value="TIP49_P-loop"/>
</dbReference>
<keyword evidence="2" id="KW-0347">Helicase</keyword>
<evidence type="ECO:0000256" key="2">
    <source>
        <dbReference type="RuleBase" id="RU363048"/>
    </source>
</evidence>
<keyword evidence="2" id="KW-0804">Transcription</keyword>
<dbReference type="AlphaFoldDB" id="A0A974CDZ9"/>
<dbReference type="GO" id="GO:0016787">
    <property type="term" value="F:hydrolase activity"/>
    <property type="evidence" value="ECO:0007669"/>
    <property type="project" value="UniProtKB-KW"/>
</dbReference>
<sequence length="47" mass="4708">VSQGMVGQLASRRAAGVILEMIKEGKIAGRAVLIAGQPGTGKTAIAM</sequence>
<keyword evidence="2" id="KW-0067">ATP-binding</keyword>
<dbReference type="GO" id="GO:0003678">
    <property type="term" value="F:DNA helicase activity"/>
    <property type="evidence" value="ECO:0007669"/>
    <property type="project" value="UniProtKB-EC"/>
</dbReference>
<comment type="catalytic activity">
    <reaction evidence="2">
        <text>ATP + H2O = ADP + phosphate + H(+)</text>
        <dbReference type="Rhea" id="RHEA:13065"/>
        <dbReference type="ChEBI" id="CHEBI:15377"/>
        <dbReference type="ChEBI" id="CHEBI:15378"/>
        <dbReference type="ChEBI" id="CHEBI:30616"/>
        <dbReference type="ChEBI" id="CHEBI:43474"/>
        <dbReference type="ChEBI" id="CHEBI:456216"/>
        <dbReference type="EC" id="3.6.4.12"/>
    </reaction>
</comment>
<protein>
    <recommendedName>
        <fullName evidence="2">RuvB-like helicase</fullName>
        <ecNumber evidence="2">3.6.4.12</ecNumber>
    </recommendedName>
</protein>
<dbReference type="InterPro" id="IPR027238">
    <property type="entry name" value="RuvB-like"/>
</dbReference>
<evidence type="ECO:0000313" key="4">
    <source>
        <dbReference type="EMBL" id="OCT70926.1"/>
    </source>
</evidence>
<comment type="subcellular location">
    <subcellularLocation>
        <location evidence="2">Nucleus</location>
    </subcellularLocation>
</comment>
<keyword evidence="2" id="KW-0234">DNA repair</keyword>
<accession>A0A974CDZ9</accession>
<keyword evidence="2" id="KW-0805">Transcription regulation</keyword>
<reference evidence="5" key="1">
    <citation type="journal article" date="2016" name="Nature">
        <title>Genome evolution in the allotetraploid frog Xenopus laevis.</title>
        <authorList>
            <person name="Session A.M."/>
            <person name="Uno Y."/>
            <person name="Kwon T."/>
            <person name="Chapman J.A."/>
            <person name="Toyoda A."/>
            <person name="Takahashi S."/>
            <person name="Fukui A."/>
            <person name="Hikosaka A."/>
            <person name="Suzuki A."/>
            <person name="Kondo M."/>
            <person name="van Heeringen S.J."/>
            <person name="Quigley I."/>
            <person name="Heinz S."/>
            <person name="Ogino H."/>
            <person name="Ochi H."/>
            <person name="Hellsten U."/>
            <person name="Lyons J.B."/>
            <person name="Simakov O."/>
            <person name="Putnam N."/>
            <person name="Stites J."/>
            <person name="Kuroki Y."/>
            <person name="Tanaka T."/>
            <person name="Michiue T."/>
            <person name="Watanabe M."/>
            <person name="Bogdanovic O."/>
            <person name="Lister R."/>
            <person name="Georgiou G."/>
            <person name="Paranjpe S.S."/>
            <person name="van Kruijsbergen I."/>
            <person name="Shu S."/>
            <person name="Carlson J."/>
            <person name="Kinoshita T."/>
            <person name="Ohta Y."/>
            <person name="Mawaribuchi S."/>
            <person name="Jenkins J."/>
            <person name="Grimwood J."/>
            <person name="Schmutz J."/>
            <person name="Mitros T."/>
            <person name="Mozaffari S.V."/>
            <person name="Suzuki Y."/>
            <person name="Haramoto Y."/>
            <person name="Yamamoto T.S."/>
            <person name="Takagi C."/>
            <person name="Heald R."/>
            <person name="Miller K."/>
            <person name="Haudenschild C."/>
            <person name="Kitzman J."/>
            <person name="Nakayama T."/>
            <person name="Izutsu Y."/>
            <person name="Robert J."/>
            <person name="Fortriede J."/>
            <person name="Burns K."/>
            <person name="Lotay V."/>
            <person name="Karimi K."/>
            <person name="Yasuoka Y."/>
            <person name="Dichmann D.S."/>
            <person name="Flajnik M.F."/>
            <person name="Houston D.W."/>
            <person name="Shendure J."/>
            <person name="DuPasquier L."/>
            <person name="Vize P.D."/>
            <person name="Zorn A.M."/>
            <person name="Ito M."/>
            <person name="Marcotte E.M."/>
            <person name="Wallingford J.B."/>
            <person name="Ito Y."/>
            <person name="Asashima M."/>
            <person name="Ueno N."/>
            <person name="Matsuda Y."/>
            <person name="Veenstra G.J."/>
            <person name="Fujiyama A."/>
            <person name="Harland R.M."/>
            <person name="Taira M."/>
            <person name="Rokhsar D.S."/>
        </authorList>
    </citation>
    <scope>NUCLEOTIDE SEQUENCE [LARGE SCALE GENOMIC DNA]</scope>
    <source>
        <strain evidence="5">J</strain>
    </source>
</reference>
<dbReference type="PANTHER" id="PTHR11093">
    <property type="entry name" value="RUVB-RELATED REPTIN AND PONTIN"/>
    <property type="match status" value="1"/>
</dbReference>
<keyword evidence="2" id="KW-0539">Nucleus</keyword>
<dbReference type="Gene3D" id="3.40.50.300">
    <property type="entry name" value="P-loop containing nucleotide triphosphate hydrolases"/>
    <property type="match status" value="1"/>
</dbReference>
<dbReference type="SUPFAM" id="SSF52540">
    <property type="entry name" value="P-loop containing nucleoside triphosphate hydrolases"/>
    <property type="match status" value="1"/>
</dbReference>
<dbReference type="GO" id="GO:0006310">
    <property type="term" value="P:DNA recombination"/>
    <property type="evidence" value="ECO:0007669"/>
    <property type="project" value="UniProtKB-KW"/>
</dbReference>
<keyword evidence="2" id="KW-0227">DNA damage</keyword>
<dbReference type="GO" id="GO:0006281">
    <property type="term" value="P:DNA repair"/>
    <property type="evidence" value="ECO:0007669"/>
    <property type="project" value="UniProtKB-KW"/>
</dbReference>
<dbReference type="InterPro" id="IPR027417">
    <property type="entry name" value="P-loop_NTPase"/>
</dbReference>
<keyword evidence="1 2" id="KW-0233">DNA recombination</keyword>
<comment type="function">
    <text evidence="2">Proposed core component of the chromatin remodeling Ino80 complex which exhibits DNA- and nucleosome-activated ATPase activity and catalyzes ATP-dependent nucleosome sliding.</text>
</comment>
<feature type="non-terminal residue" evidence="4">
    <location>
        <position position="47"/>
    </location>
</feature>
<dbReference type="Proteomes" id="UP000694892">
    <property type="component" value="Chromosome 7S"/>
</dbReference>
<organism evidence="4 5">
    <name type="scientific">Xenopus laevis</name>
    <name type="common">African clawed frog</name>
    <dbReference type="NCBI Taxonomy" id="8355"/>
    <lineage>
        <taxon>Eukaryota</taxon>
        <taxon>Metazoa</taxon>
        <taxon>Chordata</taxon>
        <taxon>Craniata</taxon>
        <taxon>Vertebrata</taxon>
        <taxon>Euteleostomi</taxon>
        <taxon>Amphibia</taxon>
        <taxon>Batrachia</taxon>
        <taxon>Anura</taxon>
        <taxon>Pipoidea</taxon>
        <taxon>Pipidae</taxon>
        <taxon>Xenopodinae</taxon>
        <taxon>Xenopus</taxon>
        <taxon>Xenopus</taxon>
    </lineage>
</organism>
<name>A0A974CDZ9_XENLA</name>
<evidence type="ECO:0000256" key="1">
    <source>
        <dbReference type="ARBA" id="ARBA00023172"/>
    </source>
</evidence>
<dbReference type="EMBL" id="CM004479">
    <property type="protein sequence ID" value="OCT70925.1"/>
    <property type="molecule type" value="Genomic_DNA"/>
</dbReference>
<proteinExistence type="inferred from homology"/>
<keyword evidence="2" id="KW-0378">Hydrolase</keyword>
<dbReference type="EC" id="3.6.4.12" evidence="2"/>
<dbReference type="Pfam" id="PF06068">
    <property type="entry name" value="TIP49"/>
    <property type="match status" value="1"/>
</dbReference>
<evidence type="ECO:0000259" key="3">
    <source>
        <dbReference type="Pfam" id="PF06068"/>
    </source>
</evidence>
<keyword evidence="2" id="KW-0547">Nucleotide-binding</keyword>
<feature type="non-terminal residue" evidence="4">
    <location>
        <position position="1"/>
    </location>
</feature>
<reference evidence="4" key="2">
    <citation type="submission" date="2016-05" db="EMBL/GenBank/DDBJ databases">
        <title>WGS assembly of Xenopus laevis.</title>
        <authorList>
            <person name="Session A."/>
            <person name="Uno Y."/>
            <person name="Kwon T."/>
            <person name="Chapman J."/>
            <person name="Toyoda A."/>
            <person name="Takahashi S."/>
            <person name="Fukui A."/>
            <person name="Hikosaka A."/>
            <person name="Putnam N."/>
            <person name="Stites J."/>
            <person name="Van Heeringen S."/>
            <person name="Quigley I."/>
            <person name="Heinz S."/>
            <person name="Hellsten U."/>
            <person name="Lyons J."/>
            <person name="Suzuki A."/>
            <person name="Kondo M."/>
            <person name="Ogino H."/>
            <person name="Ochi H."/>
            <person name="Bogdanovic O."/>
            <person name="Lister R."/>
            <person name="Georgiou G."/>
            <person name="Paranjpe S."/>
            <person name="Van Kruijsbergen I."/>
            <person name="Mozaffari S."/>
            <person name="Shu S."/>
            <person name="Schmutz J."/>
            <person name="Jenkins J."/>
            <person name="Grimwood J."/>
            <person name="Carlson J."/>
            <person name="Mitros T."/>
            <person name="Simakov O."/>
            <person name="Heald R."/>
            <person name="Miller K."/>
            <person name="Haudenschild C."/>
            <person name="Kuroki Y."/>
            <person name="Tanaka T."/>
            <person name="Michiue T."/>
            <person name="Watanabe M."/>
            <person name="Kinoshita T."/>
            <person name="Ohta Y."/>
            <person name="Mawaribuchi S."/>
            <person name="Suzuki Y."/>
            <person name="Haramoto Y."/>
            <person name="Yamamoto T."/>
            <person name="Takagi C."/>
            <person name="Kitzman J."/>
            <person name="Shendure J."/>
            <person name="Nakayama T."/>
            <person name="Izutsu Y."/>
            <person name="Robert J."/>
            <person name="Dichmann D."/>
            <person name="Flajnik M."/>
            <person name="Houston D."/>
            <person name="Marcotte E."/>
            <person name="Wallingford J."/>
            <person name="Ito Y."/>
            <person name="Asashima M."/>
            <person name="Ueno N."/>
            <person name="Matsuda Y."/>
            <person name="Jan Veenstra G."/>
            <person name="Fujiyama A."/>
            <person name="Harland R."/>
            <person name="Taira M."/>
            <person name="Rokhsar D.S."/>
        </authorList>
    </citation>
    <scope>NUCLEOTIDE SEQUENCE</scope>
    <source>
        <strain evidence="4">J</strain>
        <tissue evidence="4">Blood</tissue>
    </source>
</reference>
<comment type="similarity">
    <text evidence="2">Belongs to the RuvB family.</text>
</comment>